<feature type="domain" description="Dynein assembly factor 3 C-terminal" evidence="7">
    <location>
        <begin position="236"/>
        <end position="527"/>
    </location>
</feature>
<dbReference type="AlphaFoldDB" id="A0A0N0DQT9"/>
<organism evidence="8 9">
    <name type="scientific">Leptomonas pyrrhocoris</name>
    <name type="common">Firebug parasite</name>
    <dbReference type="NCBI Taxonomy" id="157538"/>
    <lineage>
        <taxon>Eukaryota</taxon>
        <taxon>Discoba</taxon>
        <taxon>Euglenozoa</taxon>
        <taxon>Kinetoplastea</taxon>
        <taxon>Metakinetoplastina</taxon>
        <taxon>Trypanosomatida</taxon>
        <taxon>Trypanosomatidae</taxon>
        <taxon>Leishmaniinae</taxon>
        <taxon>Leptomonas</taxon>
    </lineage>
</organism>
<feature type="domain" description="DUF4470" evidence="6">
    <location>
        <begin position="115"/>
        <end position="205"/>
    </location>
</feature>
<evidence type="ECO:0000256" key="5">
    <source>
        <dbReference type="SAM" id="MobiDB-lite"/>
    </source>
</evidence>
<evidence type="ECO:0000259" key="6">
    <source>
        <dbReference type="Pfam" id="PF14737"/>
    </source>
</evidence>
<keyword evidence="4" id="KW-0970">Cilium biogenesis/degradation</keyword>
<dbReference type="Pfam" id="PF14737">
    <property type="entry name" value="DUF4470"/>
    <property type="match status" value="1"/>
</dbReference>
<evidence type="ECO:0000259" key="7">
    <source>
        <dbReference type="Pfam" id="PF14740"/>
    </source>
</evidence>
<evidence type="ECO:0008006" key="10">
    <source>
        <dbReference type="Google" id="ProtNLM"/>
    </source>
</evidence>
<dbReference type="OrthoDB" id="538817at2759"/>
<reference evidence="8 9" key="1">
    <citation type="submission" date="2015-07" db="EMBL/GenBank/DDBJ databases">
        <title>High-quality genome of monoxenous trypanosomatid Leptomonas pyrrhocoris.</title>
        <authorList>
            <person name="Flegontov P."/>
            <person name="Butenko A."/>
            <person name="Firsov S."/>
            <person name="Vlcek C."/>
            <person name="Logacheva M.D."/>
            <person name="Field M."/>
            <person name="Filatov D."/>
            <person name="Flegontova O."/>
            <person name="Gerasimov E."/>
            <person name="Jackson A.P."/>
            <person name="Kelly S."/>
            <person name="Opperdoes F."/>
            <person name="O'Reilly A."/>
            <person name="Votypka J."/>
            <person name="Yurchenko V."/>
            <person name="Lukes J."/>
        </authorList>
    </citation>
    <scope>NUCLEOTIDE SEQUENCE [LARGE SCALE GENOMIC DNA]</scope>
    <source>
        <strain evidence="8">H10</strain>
    </source>
</reference>
<gene>
    <name evidence="8" type="ORF">ABB37_09796</name>
</gene>
<comment type="subcellular location">
    <subcellularLocation>
        <location evidence="1">Cytoplasm</location>
    </subcellularLocation>
</comment>
<dbReference type="InterPro" id="IPR028235">
    <property type="entry name" value="DNAAF3_C"/>
</dbReference>
<dbReference type="GeneID" id="26910079"/>
<sequence length="574" mass="64892">MSDKYLRNEQQQLLNSIGTEVCWGWSPAVDFVSLLAQRPCRAVKTPNSVAHARPSENANAPQAVPASSETTTAKSKDELDFEALLAQARSHKSDAPDKASTEAPAAATAATSSDADNDVHVLLAGACDIRHILRTLSALRASDAHGATTETSSTPTYHFYLYEPNLRLHCRHLFFLQWLLDSMFALEELEERVLMFLDVYGNSLMREITAAQVRNVVQRLRKALENDSSALHKIVSFAEMKYKERDFVESQLSHWSSDASVCDIESQWTQRVRQEMAERYDNRDNIIDWDFVFHLTEYTNLLKFPEYRTWRNTGVAFDTSHINPRRGFSYDYKMPNKTLCFFSRTGRGTYAGDIKNGPFFAFGALTDNAHIRHRTTDGTCKYGNGVVSLHNVRAWLYTLMTGLPWPWADHAFAWDAAKNYNYLPPGTPSGVEYAASLPKVRVHILGLDWDRFVLHRREGKVPRMDAAFFGTSCTQFMTPEFFQWVMQEENGVVVAETAKFIVDAEDVAKDAYVAKVESSAKDAEWAKEEALTRLLHEGTPEPRPVQGSMTEAQRVSARRYAQPALLAFVPSRSE</sequence>
<evidence type="ECO:0000256" key="4">
    <source>
        <dbReference type="ARBA" id="ARBA00022794"/>
    </source>
</evidence>
<dbReference type="GO" id="GO:0070286">
    <property type="term" value="P:axonemal dynein complex assembly"/>
    <property type="evidence" value="ECO:0007669"/>
    <property type="project" value="InterPro"/>
</dbReference>
<comment type="caution">
    <text evidence="8">The sequence shown here is derived from an EMBL/GenBank/DDBJ whole genome shotgun (WGS) entry which is preliminary data.</text>
</comment>
<evidence type="ECO:0000313" key="9">
    <source>
        <dbReference type="Proteomes" id="UP000037923"/>
    </source>
</evidence>
<feature type="compositionally biased region" description="Basic and acidic residues" evidence="5">
    <location>
        <begin position="91"/>
        <end position="100"/>
    </location>
</feature>
<dbReference type="Proteomes" id="UP000037923">
    <property type="component" value="Unassembled WGS sequence"/>
</dbReference>
<dbReference type="PANTHER" id="PTHR22118">
    <property type="entry name" value="DYNEIN ASSEMBLY FACTOR 3, AXONEMAL"/>
    <property type="match status" value="1"/>
</dbReference>
<keyword evidence="9" id="KW-1185">Reference proteome</keyword>
<dbReference type="GO" id="GO:0005737">
    <property type="term" value="C:cytoplasm"/>
    <property type="evidence" value="ECO:0007669"/>
    <property type="project" value="UniProtKB-SubCell"/>
</dbReference>
<feature type="region of interest" description="Disordered" evidence="5">
    <location>
        <begin position="46"/>
        <end position="74"/>
    </location>
</feature>
<accession>A0A0N0DQT9</accession>
<feature type="compositionally biased region" description="Polar residues" evidence="5">
    <location>
        <begin position="56"/>
        <end position="73"/>
    </location>
</feature>
<keyword evidence="3" id="KW-0963">Cytoplasm</keyword>
<dbReference type="VEuPathDB" id="TriTrypDB:LpyrH10_35_0110"/>
<dbReference type="InterPro" id="IPR027974">
    <property type="entry name" value="DUF4470"/>
</dbReference>
<dbReference type="Pfam" id="PF14740">
    <property type="entry name" value="DUF4471"/>
    <property type="match status" value="1"/>
</dbReference>
<dbReference type="GO" id="GO:0044458">
    <property type="term" value="P:motile cilium assembly"/>
    <property type="evidence" value="ECO:0007669"/>
    <property type="project" value="TreeGrafter"/>
</dbReference>
<comment type="similarity">
    <text evidence="2">Belongs to the DNAAF3 family.</text>
</comment>
<evidence type="ECO:0000256" key="2">
    <source>
        <dbReference type="ARBA" id="ARBA00010449"/>
    </source>
</evidence>
<dbReference type="EMBL" id="LGTL01000035">
    <property type="protein sequence ID" value="KPA73472.1"/>
    <property type="molecule type" value="Genomic_DNA"/>
</dbReference>
<evidence type="ECO:0000313" key="8">
    <source>
        <dbReference type="EMBL" id="KPA73472.1"/>
    </source>
</evidence>
<proteinExistence type="inferred from homology"/>
<protein>
    <recommendedName>
        <fullName evidence="10">Dynein assembly factor 3, axonemal</fullName>
    </recommendedName>
</protein>
<dbReference type="PANTHER" id="PTHR22118:SF14">
    <property type="entry name" value="DYNEIN AXONEMAL ASSEMBLY FACTOR 3"/>
    <property type="match status" value="1"/>
</dbReference>
<evidence type="ECO:0000256" key="3">
    <source>
        <dbReference type="ARBA" id="ARBA00022490"/>
    </source>
</evidence>
<dbReference type="InterPro" id="IPR039304">
    <property type="entry name" value="DNAAF3"/>
</dbReference>
<feature type="region of interest" description="Disordered" evidence="5">
    <location>
        <begin position="90"/>
        <end position="111"/>
    </location>
</feature>
<dbReference type="OMA" id="EYEQCKP"/>
<evidence type="ECO:0000256" key="1">
    <source>
        <dbReference type="ARBA" id="ARBA00004496"/>
    </source>
</evidence>
<name>A0A0N0DQT9_LEPPY</name>
<dbReference type="RefSeq" id="XP_015651911.1">
    <property type="nucleotide sequence ID" value="XM_015809429.1"/>
</dbReference>
<feature type="compositionally biased region" description="Low complexity" evidence="5">
    <location>
        <begin position="101"/>
        <end position="111"/>
    </location>
</feature>